<accession>A0A9P4GUM2</accession>
<dbReference type="Proteomes" id="UP000800039">
    <property type="component" value="Unassembled WGS sequence"/>
</dbReference>
<dbReference type="GeneID" id="63852832"/>
<evidence type="ECO:0000313" key="1">
    <source>
        <dbReference type="EMBL" id="KAF1851622.1"/>
    </source>
</evidence>
<evidence type="ECO:0000313" key="2">
    <source>
        <dbReference type="Proteomes" id="UP000800039"/>
    </source>
</evidence>
<protein>
    <submittedName>
        <fullName evidence="1">Uncharacterized protein</fullName>
    </submittedName>
</protein>
<dbReference type="RefSeq" id="XP_040794185.1">
    <property type="nucleotide sequence ID" value="XM_040935581.1"/>
</dbReference>
<name>A0A9P4GUM2_9PLEO</name>
<dbReference type="EMBL" id="ML976614">
    <property type="protein sequence ID" value="KAF1851622.1"/>
    <property type="molecule type" value="Genomic_DNA"/>
</dbReference>
<comment type="caution">
    <text evidence="1">The sequence shown here is derived from an EMBL/GenBank/DDBJ whole genome shotgun (WGS) entry which is preliminary data.</text>
</comment>
<organism evidence="1 2">
    <name type="scientific">Cucurbitaria berberidis CBS 394.84</name>
    <dbReference type="NCBI Taxonomy" id="1168544"/>
    <lineage>
        <taxon>Eukaryota</taxon>
        <taxon>Fungi</taxon>
        <taxon>Dikarya</taxon>
        <taxon>Ascomycota</taxon>
        <taxon>Pezizomycotina</taxon>
        <taxon>Dothideomycetes</taxon>
        <taxon>Pleosporomycetidae</taxon>
        <taxon>Pleosporales</taxon>
        <taxon>Pleosporineae</taxon>
        <taxon>Cucurbitariaceae</taxon>
        <taxon>Cucurbitaria</taxon>
    </lineage>
</organism>
<keyword evidence="2" id="KW-1185">Reference proteome</keyword>
<proteinExistence type="predicted"/>
<reference evidence="1" key="1">
    <citation type="submission" date="2020-01" db="EMBL/GenBank/DDBJ databases">
        <authorList>
            <consortium name="DOE Joint Genome Institute"/>
            <person name="Haridas S."/>
            <person name="Albert R."/>
            <person name="Binder M."/>
            <person name="Bloem J."/>
            <person name="Labutti K."/>
            <person name="Salamov A."/>
            <person name="Andreopoulos B."/>
            <person name="Baker S.E."/>
            <person name="Barry K."/>
            <person name="Bills G."/>
            <person name="Bluhm B.H."/>
            <person name="Cannon C."/>
            <person name="Castanera R."/>
            <person name="Culley D.E."/>
            <person name="Daum C."/>
            <person name="Ezra D."/>
            <person name="Gonzalez J.B."/>
            <person name="Henrissat B."/>
            <person name="Kuo A."/>
            <person name="Liang C."/>
            <person name="Lipzen A."/>
            <person name="Lutzoni F."/>
            <person name="Magnuson J."/>
            <person name="Mondo S."/>
            <person name="Nolan M."/>
            <person name="Ohm R."/>
            <person name="Pangilinan J."/>
            <person name="Park H.-J."/>
            <person name="Ramirez L."/>
            <person name="Alfaro M."/>
            <person name="Sun H."/>
            <person name="Tritt A."/>
            <person name="Yoshinaga Y."/>
            <person name="Zwiers L.-H."/>
            <person name="Turgeon B.G."/>
            <person name="Goodwin S.B."/>
            <person name="Spatafora J.W."/>
            <person name="Crous P.W."/>
            <person name="Grigoriev I.V."/>
        </authorList>
    </citation>
    <scope>NUCLEOTIDE SEQUENCE</scope>
    <source>
        <strain evidence="1">CBS 394.84</strain>
    </source>
</reference>
<dbReference type="OrthoDB" id="3756841at2759"/>
<dbReference type="AlphaFoldDB" id="A0A9P4GUM2"/>
<gene>
    <name evidence="1" type="ORF">K460DRAFT_38631</name>
</gene>
<sequence length="142" mass="16297">MRIRCVTSPNLRNPSSYINASRCQPLLPLTCYPNFPTHNSTPNRTMQFLYSLLATFAFSFAYAKPCSTSTTTPTTCDYDQWHQERKVLLGPSARINVQCWAPGRSVMGNNRWFYVNDRECWVNSNVFGPRCNGMSTFRYDGI</sequence>